<dbReference type="EMBL" id="JH003752">
    <property type="protein sequence ID" value="EGW14280.1"/>
    <property type="molecule type" value="Genomic_DNA"/>
</dbReference>
<dbReference type="InParanoid" id="G3IKT3"/>
<dbReference type="AlphaFoldDB" id="G3IKT3"/>
<gene>
    <name evidence="1" type="ORF">I79_024486</name>
</gene>
<reference evidence="2" key="1">
    <citation type="journal article" date="2011" name="Nat. Biotechnol.">
        <title>The genomic sequence of the Chinese hamster ovary (CHO)-K1 cell line.</title>
        <authorList>
            <person name="Xu X."/>
            <person name="Nagarajan H."/>
            <person name="Lewis N.E."/>
            <person name="Pan S."/>
            <person name="Cai Z."/>
            <person name="Liu X."/>
            <person name="Chen W."/>
            <person name="Xie M."/>
            <person name="Wang W."/>
            <person name="Hammond S."/>
            <person name="Andersen M.R."/>
            <person name="Neff N."/>
            <person name="Passarelli B."/>
            <person name="Koh W."/>
            <person name="Fan H.C."/>
            <person name="Wang J."/>
            <person name="Gui Y."/>
            <person name="Lee K.H."/>
            <person name="Betenbaugh M.J."/>
            <person name="Quake S.R."/>
            <person name="Famili I."/>
            <person name="Palsson B.O."/>
            <person name="Wang J."/>
        </authorList>
    </citation>
    <scope>NUCLEOTIDE SEQUENCE [LARGE SCALE GENOMIC DNA]</scope>
    <source>
        <strain evidence="2">CHO K1 cell line</strain>
    </source>
</reference>
<name>G3IKT3_CRIGR</name>
<protein>
    <submittedName>
        <fullName evidence="1">Uncharacterized protein</fullName>
    </submittedName>
</protein>
<dbReference type="Proteomes" id="UP000001075">
    <property type="component" value="Unassembled WGS sequence"/>
</dbReference>
<organism evidence="1 2">
    <name type="scientific">Cricetulus griseus</name>
    <name type="common">Chinese hamster</name>
    <name type="synonym">Cricetulus barabensis griseus</name>
    <dbReference type="NCBI Taxonomy" id="10029"/>
    <lineage>
        <taxon>Eukaryota</taxon>
        <taxon>Metazoa</taxon>
        <taxon>Chordata</taxon>
        <taxon>Craniata</taxon>
        <taxon>Vertebrata</taxon>
        <taxon>Euteleostomi</taxon>
        <taxon>Mammalia</taxon>
        <taxon>Eutheria</taxon>
        <taxon>Euarchontoglires</taxon>
        <taxon>Glires</taxon>
        <taxon>Rodentia</taxon>
        <taxon>Myomorpha</taxon>
        <taxon>Muroidea</taxon>
        <taxon>Cricetidae</taxon>
        <taxon>Cricetinae</taxon>
        <taxon>Cricetulus</taxon>
    </lineage>
</organism>
<accession>G3IKT3</accession>
<evidence type="ECO:0000313" key="2">
    <source>
        <dbReference type="Proteomes" id="UP000001075"/>
    </source>
</evidence>
<evidence type="ECO:0000313" key="1">
    <source>
        <dbReference type="EMBL" id="EGW14280.1"/>
    </source>
</evidence>
<proteinExistence type="predicted"/>
<sequence>MVSQSQVWIVKLEIVELAKLKTPSVVTVRSHGTDELLVQCTNSWSAGTGDAVSPSGQHLQMTVRLSSQPYPRNPSPPSSLQWT</sequence>